<dbReference type="SUPFAM" id="SSF54506">
    <property type="entry name" value="Diaminopimelate epimerase-like"/>
    <property type="match status" value="1"/>
</dbReference>
<dbReference type="HOGENOM" id="CLU_048756_0_2_9"/>
<keyword evidence="7" id="KW-1185">Reference proteome</keyword>
<dbReference type="Proteomes" id="UP000077020">
    <property type="component" value="Unassembled WGS sequence"/>
</dbReference>
<evidence type="ECO:0000313" key="6">
    <source>
        <dbReference type="Proteomes" id="UP000001656"/>
    </source>
</evidence>
<evidence type="ECO:0000256" key="1">
    <source>
        <dbReference type="ARBA" id="ARBA00008270"/>
    </source>
</evidence>
<protein>
    <submittedName>
        <fullName evidence="5">Isomerase YddE</fullName>
        <ecNumber evidence="5">5.1.-.-</ecNumber>
    </submittedName>
    <submittedName>
        <fullName evidence="4">Predicted phenazine biosynthesis PhzC/PhzF protein</fullName>
    </submittedName>
</protein>
<dbReference type="Proteomes" id="UP000001656">
    <property type="component" value="Chromosome"/>
</dbReference>
<evidence type="ECO:0000313" key="7">
    <source>
        <dbReference type="Proteomes" id="UP000077020"/>
    </source>
</evidence>
<evidence type="ECO:0000313" key="4">
    <source>
        <dbReference type="EMBL" id="ADK16135.1"/>
    </source>
</evidence>
<dbReference type="EC" id="5.1.-.-" evidence="5"/>
<dbReference type="PANTHER" id="PTHR13774">
    <property type="entry name" value="PHENAZINE BIOSYNTHESIS PROTEIN"/>
    <property type="match status" value="1"/>
</dbReference>
<dbReference type="EMBL" id="CP001666">
    <property type="protein sequence ID" value="ADK16135.1"/>
    <property type="molecule type" value="Genomic_DNA"/>
</dbReference>
<evidence type="ECO:0000256" key="3">
    <source>
        <dbReference type="PIRSR" id="PIRSR016184-1"/>
    </source>
</evidence>
<dbReference type="OrthoDB" id="9788221at2"/>
<sequence>MNVKAYTLNSFAKCIEGGNPAGVVINADDLSEYDMKKVAGIIGFSETAFVMKSDLADFKVRFFTPNEEVDICGHATIATFSTLLSQGRIEPGKYSQETKAGVLNVELKEDLSIMMSQNTPSYYETICKQEIAESLNITTAEISDELPIQIVSTGLRDILIPIKNIDMVNAIKPNFEMVSKISSKYNTIGYHIFTLESLNGSNAYCRNLAPLYGIPEESATGTSNGALACYLFKYGKIKSDHTNRIVIEQGYSMGKPSEIIVSLVTKGKEIIEVKVGGKALNLSEIEVEI</sequence>
<dbReference type="Pfam" id="PF02567">
    <property type="entry name" value="PhzC-PhzF"/>
    <property type="match status" value="1"/>
</dbReference>
<feature type="active site" evidence="3">
    <location>
        <position position="46"/>
    </location>
</feature>
<organism evidence="4 6">
    <name type="scientific">Clostridium ljungdahlii (strain ATCC 55383 / DSM 13528 / PETC)</name>
    <dbReference type="NCBI Taxonomy" id="748727"/>
    <lineage>
        <taxon>Bacteria</taxon>
        <taxon>Bacillati</taxon>
        <taxon>Bacillota</taxon>
        <taxon>Clostridia</taxon>
        <taxon>Eubacteriales</taxon>
        <taxon>Clostridiaceae</taxon>
        <taxon>Clostridium</taxon>
    </lineage>
</organism>
<reference evidence="4" key="1">
    <citation type="submission" date="2009-07" db="EMBL/GenBank/DDBJ databases">
        <authorList>
            <person name="Koepke M."/>
            <person name="Hujer S."/>
            <person name="Held C."/>
            <person name="Wiezer A."/>
            <person name="Liesegang H."/>
            <person name="Ehrenreich A."/>
            <person name="Gottschalk G."/>
            <person name="Duerre P."/>
        </authorList>
    </citation>
    <scope>NUCLEOTIDE SEQUENCE</scope>
    <source>
        <strain evidence="4">DSM 13528</strain>
    </source>
</reference>
<dbReference type="InterPro" id="IPR003719">
    <property type="entry name" value="Phenazine_PhzF-like"/>
</dbReference>
<dbReference type="KEGG" id="clj:CLJU_c30870"/>
<keyword evidence="2 5" id="KW-0413">Isomerase</keyword>
<dbReference type="GO" id="GO:0005737">
    <property type="term" value="C:cytoplasm"/>
    <property type="evidence" value="ECO:0007669"/>
    <property type="project" value="TreeGrafter"/>
</dbReference>
<reference evidence="4 6" key="2">
    <citation type="journal article" date="2010" name="Proc. Natl. Acad. Sci. U.S.A.">
        <title>Clostridium ljungdahlii represents a microbial production platform based on syngas.</title>
        <authorList>
            <person name="Kopke M."/>
            <person name="Held C."/>
            <person name="Hujer S."/>
            <person name="Liesegang H."/>
            <person name="Wiezer A."/>
            <person name="Wollherr A."/>
            <person name="Ehrenreich A."/>
            <person name="Liebl W."/>
            <person name="Gottschalk G."/>
            <person name="Durre P."/>
        </authorList>
    </citation>
    <scope>NUCLEOTIDE SEQUENCE [LARGE SCALE GENOMIC DNA]</scope>
    <source>
        <strain evidence="6">ATCC 55383 / DSM 13528 / PETC</strain>
        <strain evidence="4">DSM 13528</strain>
    </source>
</reference>
<dbReference type="RefSeq" id="WP_013239724.1">
    <property type="nucleotide sequence ID" value="NC_014328.1"/>
</dbReference>
<gene>
    <name evidence="5" type="primary">yddE_1</name>
    <name evidence="4" type="ordered locus">CLJU_c30870</name>
    <name evidence="5" type="ORF">WX45_01856</name>
</gene>
<accession>D8GQ44</accession>
<dbReference type="EMBL" id="LITS01000027">
    <property type="protein sequence ID" value="OAA84220.1"/>
    <property type="molecule type" value="Genomic_DNA"/>
</dbReference>
<dbReference type="GO" id="GO:0016853">
    <property type="term" value="F:isomerase activity"/>
    <property type="evidence" value="ECO:0007669"/>
    <property type="project" value="UniProtKB-KW"/>
</dbReference>
<name>D8GQ44_CLOLD</name>
<dbReference type="eggNOG" id="COG0384">
    <property type="taxonomic scope" value="Bacteria"/>
</dbReference>
<evidence type="ECO:0000313" key="5">
    <source>
        <dbReference type="EMBL" id="OAA84220.1"/>
    </source>
</evidence>
<comment type="similarity">
    <text evidence="1">Belongs to the PhzF family.</text>
</comment>
<reference evidence="5 7" key="3">
    <citation type="journal article" date="2016" name="Biotechnol. Bioeng.">
        <title>Traits of selected Clostridium strains for syngas fermentation to ethanol.</title>
        <authorList>
            <person name="Martin M.E."/>
            <person name="Richter H."/>
            <person name="Saha S."/>
            <person name="Angenent L.T."/>
        </authorList>
    </citation>
    <scope>NUCLEOTIDE SEQUENCE [LARGE SCALE GENOMIC DNA]</scope>
    <source>
        <strain evidence="5 7">PETC</strain>
    </source>
</reference>
<dbReference type="PANTHER" id="PTHR13774:SF39">
    <property type="entry name" value="BIOSYNTHESIS PROTEIN, PUTATIVE-RELATED"/>
    <property type="match status" value="1"/>
</dbReference>
<dbReference type="Gene3D" id="3.10.310.10">
    <property type="entry name" value="Diaminopimelate Epimerase, Chain A, domain 1"/>
    <property type="match status" value="2"/>
</dbReference>
<dbReference type="NCBIfam" id="TIGR00654">
    <property type="entry name" value="PhzF_family"/>
    <property type="match status" value="1"/>
</dbReference>
<dbReference type="AlphaFoldDB" id="D8GQ44"/>
<dbReference type="PATRIC" id="fig|748727.19.peg.2253"/>
<proteinExistence type="inferred from homology"/>
<evidence type="ECO:0000256" key="2">
    <source>
        <dbReference type="ARBA" id="ARBA00023235"/>
    </source>
</evidence>
<dbReference type="PIRSF" id="PIRSF016184">
    <property type="entry name" value="PhzC_PhzF"/>
    <property type="match status" value="1"/>
</dbReference>